<dbReference type="InterPro" id="IPR045229">
    <property type="entry name" value="TPP_enz"/>
</dbReference>
<dbReference type="SUPFAM" id="SSF52518">
    <property type="entry name" value="Thiamin diphosphate-binding fold (THDP-binding)"/>
    <property type="match status" value="2"/>
</dbReference>
<name>A0A0C5JJY4_9PROT</name>
<gene>
    <name evidence="7" type="ORF">PG1C_02525</name>
</gene>
<dbReference type="GO" id="GO:0003984">
    <property type="term" value="F:acetolactate synthase activity"/>
    <property type="evidence" value="ECO:0007669"/>
    <property type="project" value="TreeGrafter"/>
</dbReference>
<dbReference type="GO" id="GO:0050660">
    <property type="term" value="F:flavin adenine dinucleotide binding"/>
    <property type="evidence" value="ECO:0007669"/>
    <property type="project" value="TreeGrafter"/>
</dbReference>
<evidence type="ECO:0000259" key="5">
    <source>
        <dbReference type="Pfam" id="PF02775"/>
    </source>
</evidence>
<dbReference type="Gene3D" id="3.40.50.1220">
    <property type="entry name" value="TPP-binding domain"/>
    <property type="match status" value="1"/>
</dbReference>
<dbReference type="FunFam" id="3.40.50.970:FF:000007">
    <property type="entry name" value="Acetolactate synthase"/>
    <property type="match status" value="1"/>
</dbReference>
<dbReference type="KEGG" id="rbu:PG1C_02525"/>
<feature type="domain" description="Thiamine pyrophosphate enzyme N-terminal TPP-binding" evidence="6">
    <location>
        <begin position="8"/>
        <end position="123"/>
    </location>
</feature>
<keyword evidence="2 3" id="KW-0786">Thiamine pyrophosphate</keyword>
<evidence type="ECO:0000313" key="7">
    <source>
        <dbReference type="EMBL" id="AJP47641.1"/>
    </source>
</evidence>
<feature type="domain" description="Thiamine pyrophosphate enzyme TPP-binding" evidence="5">
    <location>
        <begin position="392"/>
        <end position="538"/>
    </location>
</feature>
<dbReference type="InterPro" id="IPR011766">
    <property type="entry name" value="TPP_enzyme_TPP-bd"/>
</dbReference>
<keyword evidence="8" id="KW-1185">Reference proteome</keyword>
<accession>A0A0C5JJY4</accession>
<protein>
    <submittedName>
        <fullName evidence="7">Thiamine pyrophosphate-binding protein</fullName>
    </submittedName>
</protein>
<dbReference type="PANTHER" id="PTHR18968:SF120">
    <property type="entry name" value="ACETOLACTATE SYNTHASE LARGE SUBUNIT"/>
    <property type="match status" value="1"/>
</dbReference>
<dbReference type="Pfam" id="PF02776">
    <property type="entry name" value="TPP_enzyme_N"/>
    <property type="match status" value="1"/>
</dbReference>
<proteinExistence type="inferred from homology"/>
<dbReference type="RefSeq" id="WP_202635882.1">
    <property type="nucleotide sequence ID" value="NZ_CP010554.1"/>
</dbReference>
<dbReference type="Pfam" id="PF00205">
    <property type="entry name" value="TPP_enzyme_M"/>
    <property type="match status" value="1"/>
</dbReference>
<dbReference type="InterPro" id="IPR029061">
    <property type="entry name" value="THDP-binding"/>
</dbReference>
<reference evidence="7 8" key="1">
    <citation type="journal article" date="2015" name="Genome Announc.">
        <title>Complete Genome Sequence of a Novel Bacterium within the Family Rhodocyclaceae That Degrades Polycyclic Aromatic Hydrocarbons.</title>
        <authorList>
            <person name="Singleton D.R."/>
            <person name="Dickey A.N."/>
            <person name="Scholl E.H."/>
            <person name="Wright F.A."/>
            <person name="Aitken M.D."/>
        </authorList>
    </citation>
    <scope>NUCLEOTIDE SEQUENCE [LARGE SCALE GENOMIC DNA]</scope>
    <source>
        <strain evidence="8">PG1-Ca6</strain>
    </source>
</reference>
<comment type="similarity">
    <text evidence="1 3">Belongs to the TPP enzyme family.</text>
</comment>
<dbReference type="EMBL" id="CP010554">
    <property type="protein sequence ID" value="AJP47641.1"/>
    <property type="molecule type" value="Genomic_DNA"/>
</dbReference>
<dbReference type="CDD" id="cd07035">
    <property type="entry name" value="TPP_PYR_POX_like"/>
    <property type="match status" value="1"/>
</dbReference>
<evidence type="ECO:0000313" key="8">
    <source>
        <dbReference type="Proteomes" id="UP000061603"/>
    </source>
</evidence>
<evidence type="ECO:0000259" key="4">
    <source>
        <dbReference type="Pfam" id="PF00205"/>
    </source>
</evidence>
<dbReference type="Proteomes" id="UP000061603">
    <property type="component" value="Chromosome"/>
</dbReference>
<dbReference type="AlphaFoldDB" id="A0A0C5JJY4"/>
<dbReference type="InterPro" id="IPR012000">
    <property type="entry name" value="Thiamin_PyroP_enz_cen_dom"/>
</dbReference>
<dbReference type="PANTHER" id="PTHR18968">
    <property type="entry name" value="THIAMINE PYROPHOSPHATE ENZYMES"/>
    <property type="match status" value="1"/>
</dbReference>
<evidence type="ECO:0000259" key="6">
    <source>
        <dbReference type="Pfam" id="PF02776"/>
    </source>
</evidence>
<dbReference type="GO" id="GO:0030976">
    <property type="term" value="F:thiamine pyrophosphate binding"/>
    <property type="evidence" value="ECO:0007669"/>
    <property type="project" value="InterPro"/>
</dbReference>
<dbReference type="STRING" id="1565605.PG1C_02525"/>
<dbReference type="GO" id="GO:0009097">
    <property type="term" value="P:isoleucine biosynthetic process"/>
    <property type="evidence" value="ECO:0007669"/>
    <property type="project" value="TreeGrafter"/>
</dbReference>
<feature type="domain" description="Thiamine pyrophosphate enzyme central" evidence="4">
    <location>
        <begin position="198"/>
        <end position="330"/>
    </location>
</feature>
<dbReference type="SUPFAM" id="SSF52467">
    <property type="entry name" value="DHS-like NAD/FAD-binding domain"/>
    <property type="match status" value="1"/>
</dbReference>
<dbReference type="HOGENOM" id="CLU_013748_3_4_4"/>
<dbReference type="GO" id="GO:0009099">
    <property type="term" value="P:L-valine biosynthetic process"/>
    <property type="evidence" value="ECO:0007669"/>
    <property type="project" value="TreeGrafter"/>
</dbReference>
<organism evidence="7 8">
    <name type="scientific">Rugosibacter aromaticivorans</name>
    <dbReference type="NCBI Taxonomy" id="1565605"/>
    <lineage>
        <taxon>Bacteria</taxon>
        <taxon>Pseudomonadati</taxon>
        <taxon>Pseudomonadota</taxon>
        <taxon>Betaproteobacteria</taxon>
        <taxon>Nitrosomonadales</taxon>
        <taxon>Sterolibacteriaceae</taxon>
        <taxon>Rugosibacter</taxon>
    </lineage>
</organism>
<dbReference type="GO" id="GO:0005948">
    <property type="term" value="C:acetolactate synthase complex"/>
    <property type="evidence" value="ECO:0007669"/>
    <property type="project" value="TreeGrafter"/>
</dbReference>
<dbReference type="Gene3D" id="3.40.50.970">
    <property type="match status" value="2"/>
</dbReference>
<sequence length="566" mass="61208">MTTPPIPRTGGQILVDQLKTHGVRHAFCVPGESYLAVLDALYDARSSIELIAARQEGGAAFMAGAYGKLTGTPGICFVTRGPGAANASIGVHTAFQDSEPMILFIGQVASGQVERESFQEIDFRRMFGPMAKWVAQIDRTDRIPEYVSHAFHLAVSGRPGPVVLALPEDMLMHTAAVADAHRYKAVQAAPQPADMVRLKALIEAAARPIVILGGAGWTAQGIADIRRFVSTFDLPVSCAFRFQDLLDNRHNSYCGDAGIGINPALAQRIRDADLVLVIGARLGEMTTAGYTLLTPPVPQQTLIHVHADVSELGRVYQGELLINAGMNEFAHAASALNAPARPKYAAHTRAARRDYEIWQSTAYNGMPGKVDLREVILTLGRRLPEDTIYTMGAGNFSGWMQRFHRYTGYRTQLAPSAGSMGYGVPAAIAAKVAHRERTVLSFNGDGDYMMNGQELATAVHYGLNVIFIIVNNGIYGTIRMHQEREYPTRVYGTALTNPDFAALARAYGAYGETVTDTVQFASALDRALAAGKPAVIDILTDPDAITTQTTLSRIREKALAAHNAKN</sequence>
<evidence type="ECO:0000256" key="1">
    <source>
        <dbReference type="ARBA" id="ARBA00007812"/>
    </source>
</evidence>
<dbReference type="InterPro" id="IPR029035">
    <property type="entry name" value="DHS-like_NAD/FAD-binding_dom"/>
</dbReference>
<dbReference type="InterPro" id="IPR012001">
    <property type="entry name" value="Thiamin_PyroP_enz_TPP-bd_dom"/>
</dbReference>
<evidence type="ECO:0000256" key="3">
    <source>
        <dbReference type="RuleBase" id="RU362132"/>
    </source>
</evidence>
<dbReference type="CDD" id="cd00568">
    <property type="entry name" value="TPP_enzymes"/>
    <property type="match status" value="1"/>
</dbReference>
<dbReference type="NCBIfam" id="NF006052">
    <property type="entry name" value="PRK08199.1"/>
    <property type="match status" value="1"/>
</dbReference>
<dbReference type="GO" id="GO:0000287">
    <property type="term" value="F:magnesium ion binding"/>
    <property type="evidence" value="ECO:0007669"/>
    <property type="project" value="InterPro"/>
</dbReference>
<dbReference type="Pfam" id="PF02775">
    <property type="entry name" value="TPP_enzyme_C"/>
    <property type="match status" value="1"/>
</dbReference>
<dbReference type="PATRIC" id="fig|1565605.3.peg.531"/>
<evidence type="ECO:0000256" key="2">
    <source>
        <dbReference type="ARBA" id="ARBA00023052"/>
    </source>
</evidence>